<keyword evidence="9" id="KW-0732">Signal</keyword>
<evidence type="ECO:0000256" key="3">
    <source>
        <dbReference type="ARBA" id="ARBA00022475"/>
    </source>
</evidence>
<dbReference type="PANTHER" id="PTHR48008">
    <property type="entry name" value="LEUCINE-RICH REPEAT RECEPTOR-LIKE PROTEIN KINASE IMK3-RELATED"/>
    <property type="match status" value="1"/>
</dbReference>
<dbReference type="AlphaFoldDB" id="A0ABC8TG72"/>
<keyword evidence="8" id="KW-0812">Transmembrane</keyword>
<evidence type="ECO:0000256" key="5">
    <source>
        <dbReference type="ARBA" id="ARBA00022553"/>
    </source>
</evidence>
<gene>
    <name evidence="21" type="ORF">ILEXP_LOCUS37842</name>
</gene>
<evidence type="ECO:0000256" key="1">
    <source>
        <dbReference type="ARBA" id="ARBA00004162"/>
    </source>
</evidence>
<comment type="catalytic activity">
    <reaction evidence="19">
        <text>L-seryl-[protein] + ATP = O-phospho-L-seryl-[protein] + ADP + H(+)</text>
        <dbReference type="Rhea" id="RHEA:17989"/>
        <dbReference type="Rhea" id="RHEA-COMP:9863"/>
        <dbReference type="Rhea" id="RHEA-COMP:11604"/>
        <dbReference type="ChEBI" id="CHEBI:15378"/>
        <dbReference type="ChEBI" id="CHEBI:29999"/>
        <dbReference type="ChEBI" id="CHEBI:30616"/>
        <dbReference type="ChEBI" id="CHEBI:83421"/>
        <dbReference type="ChEBI" id="CHEBI:456216"/>
        <dbReference type="EC" id="2.7.11.1"/>
    </reaction>
</comment>
<dbReference type="SUPFAM" id="SSF56112">
    <property type="entry name" value="Protein kinase-like (PK-like)"/>
    <property type="match status" value="1"/>
</dbReference>
<evidence type="ECO:0000256" key="7">
    <source>
        <dbReference type="ARBA" id="ARBA00022679"/>
    </source>
</evidence>
<dbReference type="Pfam" id="PF00069">
    <property type="entry name" value="Pkinase"/>
    <property type="match status" value="1"/>
</dbReference>
<reference evidence="21 22" key="1">
    <citation type="submission" date="2024-02" db="EMBL/GenBank/DDBJ databases">
        <authorList>
            <person name="Vignale AGUSTIN F."/>
            <person name="Sosa J E."/>
            <person name="Modenutti C."/>
        </authorList>
    </citation>
    <scope>NUCLEOTIDE SEQUENCE [LARGE SCALE GENOMIC DNA]</scope>
</reference>
<keyword evidence="17" id="KW-0325">Glycoprotein</keyword>
<dbReference type="PANTHER" id="PTHR48008:SF14">
    <property type="entry name" value="PROTEIN KINASE DOMAIN-CONTAINING PROTEIN"/>
    <property type="match status" value="1"/>
</dbReference>
<dbReference type="EC" id="2.7.11.1" evidence="2"/>
<keyword evidence="4" id="KW-0723">Serine/threonine-protein kinase</keyword>
<dbReference type="GO" id="GO:0005886">
    <property type="term" value="C:plasma membrane"/>
    <property type="evidence" value="ECO:0007669"/>
    <property type="project" value="UniProtKB-SubCell"/>
</dbReference>
<dbReference type="InterPro" id="IPR000719">
    <property type="entry name" value="Prot_kinase_dom"/>
</dbReference>
<keyword evidence="16" id="KW-0675">Receptor</keyword>
<keyword evidence="15" id="KW-0472">Membrane</keyword>
<dbReference type="PROSITE" id="PS00108">
    <property type="entry name" value="PROTEIN_KINASE_ST"/>
    <property type="match status" value="1"/>
</dbReference>
<dbReference type="SMART" id="SM00220">
    <property type="entry name" value="S_TKc"/>
    <property type="match status" value="1"/>
</dbReference>
<evidence type="ECO:0000313" key="21">
    <source>
        <dbReference type="EMBL" id="CAK9168450.1"/>
    </source>
</evidence>
<keyword evidence="12" id="KW-0418">Kinase</keyword>
<dbReference type="EMBL" id="CAUOFW020005063">
    <property type="protein sequence ID" value="CAK9168450.1"/>
    <property type="molecule type" value="Genomic_DNA"/>
</dbReference>
<comment type="caution">
    <text evidence="21">The sequence shown here is derived from an EMBL/GenBank/DDBJ whole genome shotgun (WGS) entry which is preliminary data.</text>
</comment>
<evidence type="ECO:0000256" key="15">
    <source>
        <dbReference type="ARBA" id="ARBA00023136"/>
    </source>
</evidence>
<evidence type="ECO:0000256" key="19">
    <source>
        <dbReference type="ARBA" id="ARBA00048679"/>
    </source>
</evidence>
<evidence type="ECO:0000256" key="18">
    <source>
        <dbReference type="ARBA" id="ARBA00047899"/>
    </source>
</evidence>
<evidence type="ECO:0000256" key="16">
    <source>
        <dbReference type="ARBA" id="ARBA00023170"/>
    </source>
</evidence>
<sequence length="253" mass="28454">MEGAFKSFDNECDVLRNLRPRNLTKVISSCSNLDFKALVLDYMPNGSLEKWLYSHNYYLDITQRLDIMIDVACALEYLHHGYSTPVVHCDLKPSNVLLDVDMVGHLTDFGIAKLFSAAESLVQTTTLGTVGYIPPEYGLEGLISTRCDVYSYGILLIEMFSRKKPTDEMFAEDLSLKGWINESLSNAISQVIDANLIRPEEPNLKTKVQCVSSIMELALNCSVELPEERICIKDVLSALKKIKLQFIANCRTV</sequence>
<keyword evidence="7" id="KW-0808">Transferase</keyword>
<evidence type="ECO:0000256" key="6">
    <source>
        <dbReference type="ARBA" id="ARBA00022614"/>
    </source>
</evidence>
<evidence type="ECO:0000256" key="13">
    <source>
        <dbReference type="ARBA" id="ARBA00022840"/>
    </source>
</evidence>
<keyword evidence="10" id="KW-0677">Repeat</keyword>
<evidence type="ECO:0000256" key="12">
    <source>
        <dbReference type="ARBA" id="ARBA00022777"/>
    </source>
</evidence>
<dbReference type="Gene3D" id="1.10.510.10">
    <property type="entry name" value="Transferase(Phosphotransferase) domain 1"/>
    <property type="match status" value="1"/>
</dbReference>
<comment type="subcellular location">
    <subcellularLocation>
        <location evidence="1">Cell membrane</location>
        <topology evidence="1">Single-pass membrane protein</topology>
    </subcellularLocation>
</comment>
<protein>
    <recommendedName>
        <fullName evidence="2">non-specific serine/threonine protein kinase</fullName>
        <ecNumber evidence="2">2.7.11.1</ecNumber>
    </recommendedName>
</protein>
<comment type="catalytic activity">
    <reaction evidence="18">
        <text>L-threonyl-[protein] + ATP = O-phospho-L-threonyl-[protein] + ADP + H(+)</text>
        <dbReference type="Rhea" id="RHEA:46608"/>
        <dbReference type="Rhea" id="RHEA-COMP:11060"/>
        <dbReference type="Rhea" id="RHEA-COMP:11605"/>
        <dbReference type="ChEBI" id="CHEBI:15378"/>
        <dbReference type="ChEBI" id="CHEBI:30013"/>
        <dbReference type="ChEBI" id="CHEBI:30616"/>
        <dbReference type="ChEBI" id="CHEBI:61977"/>
        <dbReference type="ChEBI" id="CHEBI:456216"/>
        <dbReference type="EC" id="2.7.11.1"/>
    </reaction>
</comment>
<evidence type="ECO:0000256" key="14">
    <source>
        <dbReference type="ARBA" id="ARBA00022989"/>
    </source>
</evidence>
<organism evidence="21 22">
    <name type="scientific">Ilex paraguariensis</name>
    <name type="common">yerba mate</name>
    <dbReference type="NCBI Taxonomy" id="185542"/>
    <lineage>
        <taxon>Eukaryota</taxon>
        <taxon>Viridiplantae</taxon>
        <taxon>Streptophyta</taxon>
        <taxon>Embryophyta</taxon>
        <taxon>Tracheophyta</taxon>
        <taxon>Spermatophyta</taxon>
        <taxon>Magnoliopsida</taxon>
        <taxon>eudicotyledons</taxon>
        <taxon>Gunneridae</taxon>
        <taxon>Pentapetalae</taxon>
        <taxon>asterids</taxon>
        <taxon>campanulids</taxon>
        <taxon>Aquifoliales</taxon>
        <taxon>Aquifoliaceae</taxon>
        <taxon>Ilex</taxon>
    </lineage>
</organism>
<dbReference type="PROSITE" id="PS50011">
    <property type="entry name" value="PROTEIN_KINASE_DOM"/>
    <property type="match status" value="1"/>
</dbReference>
<feature type="domain" description="Protein kinase" evidence="20">
    <location>
        <begin position="1"/>
        <end position="247"/>
    </location>
</feature>
<keyword evidence="14" id="KW-1133">Transmembrane helix</keyword>
<keyword evidence="5" id="KW-0597">Phosphoprotein</keyword>
<evidence type="ECO:0000313" key="22">
    <source>
        <dbReference type="Proteomes" id="UP001642360"/>
    </source>
</evidence>
<keyword evidence="22" id="KW-1185">Reference proteome</keyword>
<evidence type="ECO:0000256" key="11">
    <source>
        <dbReference type="ARBA" id="ARBA00022741"/>
    </source>
</evidence>
<keyword evidence="11" id="KW-0547">Nucleotide-binding</keyword>
<dbReference type="InterPro" id="IPR008271">
    <property type="entry name" value="Ser/Thr_kinase_AS"/>
</dbReference>
<keyword evidence="6" id="KW-0433">Leucine-rich repeat</keyword>
<dbReference type="FunFam" id="1.10.510.10:FF:000358">
    <property type="entry name" value="Putative leucine-rich repeat receptor-like serine/threonine-protein kinase"/>
    <property type="match status" value="1"/>
</dbReference>
<dbReference type="GO" id="GO:0005524">
    <property type="term" value="F:ATP binding"/>
    <property type="evidence" value="ECO:0007669"/>
    <property type="project" value="UniProtKB-KW"/>
</dbReference>
<evidence type="ECO:0000256" key="2">
    <source>
        <dbReference type="ARBA" id="ARBA00012513"/>
    </source>
</evidence>
<keyword evidence="3" id="KW-1003">Cell membrane</keyword>
<name>A0ABC8TG72_9AQUA</name>
<evidence type="ECO:0000259" key="20">
    <source>
        <dbReference type="PROSITE" id="PS50011"/>
    </source>
</evidence>
<evidence type="ECO:0000256" key="9">
    <source>
        <dbReference type="ARBA" id="ARBA00022729"/>
    </source>
</evidence>
<dbReference type="GO" id="GO:0004674">
    <property type="term" value="F:protein serine/threonine kinase activity"/>
    <property type="evidence" value="ECO:0007669"/>
    <property type="project" value="UniProtKB-KW"/>
</dbReference>
<accession>A0ABC8TG72</accession>
<keyword evidence="13" id="KW-0067">ATP-binding</keyword>
<evidence type="ECO:0000256" key="4">
    <source>
        <dbReference type="ARBA" id="ARBA00022527"/>
    </source>
</evidence>
<dbReference type="InterPro" id="IPR052451">
    <property type="entry name" value="Ser/Thr_kinase-like"/>
</dbReference>
<evidence type="ECO:0000256" key="10">
    <source>
        <dbReference type="ARBA" id="ARBA00022737"/>
    </source>
</evidence>
<dbReference type="Proteomes" id="UP001642360">
    <property type="component" value="Unassembled WGS sequence"/>
</dbReference>
<evidence type="ECO:0000256" key="17">
    <source>
        <dbReference type="ARBA" id="ARBA00023180"/>
    </source>
</evidence>
<dbReference type="InterPro" id="IPR011009">
    <property type="entry name" value="Kinase-like_dom_sf"/>
</dbReference>
<evidence type="ECO:0000256" key="8">
    <source>
        <dbReference type="ARBA" id="ARBA00022692"/>
    </source>
</evidence>
<proteinExistence type="predicted"/>